<proteinExistence type="predicted"/>
<evidence type="ECO:0000313" key="2">
    <source>
        <dbReference type="EMBL" id="MBW0572657.1"/>
    </source>
</evidence>
<feature type="compositionally biased region" description="Basic and acidic residues" evidence="1">
    <location>
        <begin position="45"/>
        <end position="61"/>
    </location>
</feature>
<feature type="compositionally biased region" description="Polar residues" evidence="1">
    <location>
        <begin position="63"/>
        <end position="77"/>
    </location>
</feature>
<dbReference type="Proteomes" id="UP000765509">
    <property type="component" value="Unassembled WGS sequence"/>
</dbReference>
<dbReference type="EMBL" id="AVOT02090524">
    <property type="protein sequence ID" value="MBW0572657.1"/>
    <property type="molecule type" value="Genomic_DNA"/>
</dbReference>
<sequence length="228" mass="25320">MPIQHSPPCKWTGSQSRAQAVLTTAPRAPVDGTSEVPQLWAQLDRGPHLEEETPSRKEGRGPKTSSSRGPALAQSNHPVAHNPGPSLLAIMHQMTKIMANLQEASSSKVSRPTALKTPSMEAPDIFDGTWCFKVRSFIQSCQLIFHSDLGNVSQDRKQVLYSTLFLIGRAAKWIEHYLSNITNKDPNHLFDSWVLFESKLFTLFGSPNEVRKAETELHSLIMKEGGHV</sequence>
<dbReference type="AlphaFoldDB" id="A0A9Q3K3L0"/>
<name>A0A9Q3K3L0_9BASI</name>
<evidence type="ECO:0000313" key="3">
    <source>
        <dbReference type="Proteomes" id="UP000765509"/>
    </source>
</evidence>
<accession>A0A9Q3K3L0</accession>
<reference evidence="2" key="1">
    <citation type="submission" date="2021-03" db="EMBL/GenBank/DDBJ databases">
        <title>Draft genome sequence of rust myrtle Austropuccinia psidii MF-1, a brazilian biotype.</title>
        <authorList>
            <person name="Quecine M.C."/>
            <person name="Pachon D.M.R."/>
            <person name="Bonatelli M.L."/>
            <person name="Correr F.H."/>
            <person name="Franceschini L.M."/>
            <person name="Leite T.F."/>
            <person name="Margarido G.R.A."/>
            <person name="Almeida C.A."/>
            <person name="Ferrarezi J.A."/>
            <person name="Labate C.A."/>
        </authorList>
    </citation>
    <scope>NUCLEOTIDE SEQUENCE</scope>
    <source>
        <strain evidence="2">MF-1</strain>
    </source>
</reference>
<protein>
    <recommendedName>
        <fullName evidence="4">DUF4939 domain-containing protein</fullName>
    </recommendedName>
</protein>
<evidence type="ECO:0008006" key="4">
    <source>
        <dbReference type="Google" id="ProtNLM"/>
    </source>
</evidence>
<evidence type="ECO:0000256" key="1">
    <source>
        <dbReference type="SAM" id="MobiDB-lite"/>
    </source>
</evidence>
<gene>
    <name evidence="2" type="ORF">O181_112372</name>
</gene>
<feature type="compositionally biased region" description="Polar residues" evidence="1">
    <location>
        <begin position="12"/>
        <end position="22"/>
    </location>
</feature>
<comment type="caution">
    <text evidence="2">The sequence shown here is derived from an EMBL/GenBank/DDBJ whole genome shotgun (WGS) entry which is preliminary data.</text>
</comment>
<organism evidence="2 3">
    <name type="scientific">Austropuccinia psidii MF-1</name>
    <dbReference type="NCBI Taxonomy" id="1389203"/>
    <lineage>
        <taxon>Eukaryota</taxon>
        <taxon>Fungi</taxon>
        <taxon>Dikarya</taxon>
        <taxon>Basidiomycota</taxon>
        <taxon>Pucciniomycotina</taxon>
        <taxon>Pucciniomycetes</taxon>
        <taxon>Pucciniales</taxon>
        <taxon>Sphaerophragmiaceae</taxon>
        <taxon>Austropuccinia</taxon>
    </lineage>
</organism>
<keyword evidence="3" id="KW-1185">Reference proteome</keyword>
<feature type="region of interest" description="Disordered" evidence="1">
    <location>
        <begin position="1"/>
        <end position="85"/>
    </location>
</feature>